<gene>
    <name evidence="2" type="ORF">GCM10023165_39470</name>
</gene>
<proteinExistence type="predicted"/>
<dbReference type="RefSeq" id="WP_345540035.1">
    <property type="nucleotide sequence ID" value="NZ_BAABGJ010000073.1"/>
</dbReference>
<dbReference type="EMBL" id="BAABGJ010000073">
    <property type="protein sequence ID" value="GAA4351329.1"/>
    <property type="molecule type" value="Genomic_DNA"/>
</dbReference>
<name>A0ABP8I4M6_9BURK</name>
<keyword evidence="3" id="KW-1185">Reference proteome</keyword>
<keyword evidence="1" id="KW-0732">Signal</keyword>
<evidence type="ECO:0000313" key="2">
    <source>
        <dbReference type="EMBL" id="GAA4351329.1"/>
    </source>
</evidence>
<reference evidence="3" key="1">
    <citation type="journal article" date="2019" name="Int. J. Syst. Evol. Microbiol.">
        <title>The Global Catalogue of Microorganisms (GCM) 10K type strain sequencing project: providing services to taxonomists for standard genome sequencing and annotation.</title>
        <authorList>
            <consortium name="The Broad Institute Genomics Platform"/>
            <consortium name="The Broad Institute Genome Sequencing Center for Infectious Disease"/>
            <person name="Wu L."/>
            <person name="Ma J."/>
        </authorList>
    </citation>
    <scope>NUCLEOTIDE SEQUENCE [LARGE SCALE GENOMIC DNA]</scope>
    <source>
        <strain evidence="3">JCM 17804</strain>
    </source>
</reference>
<dbReference type="Proteomes" id="UP001500975">
    <property type="component" value="Unassembled WGS sequence"/>
</dbReference>
<protein>
    <recommendedName>
        <fullName evidence="4">Lipoprotein</fullName>
    </recommendedName>
</protein>
<feature type="signal peptide" evidence="1">
    <location>
        <begin position="1"/>
        <end position="25"/>
    </location>
</feature>
<sequence length="172" mass="17398">MRASRSVGATVLAALAMGMSLQACAHPTKPVRDMSSHKMTAAPMKPGGSGVAVEYRIDGTPEAGKPVLVVLSFDGITDPAGATVRFRGDGGLTVTGSPGPHTLPAGRASRLTVQVVPDADGIGYLHVFTAQNGANSATSITIQVGSGPAKLPASNGLKQTPDGEKLITMPVK</sequence>
<evidence type="ECO:0000313" key="3">
    <source>
        <dbReference type="Proteomes" id="UP001500975"/>
    </source>
</evidence>
<dbReference type="PROSITE" id="PS51257">
    <property type="entry name" value="PROKAR_LIPOPROTEIN"/>
    <property type="match status" value="1"/>
</dbReference>
<evidence type="ECO:0000256" key="1">
    <source>
        <dbReference type="SAM" id="SignalP"/>
    </source>
</evidence>
<comment type="caution">
    <text evidence="2">The sequence shown here is derived from an EMBL/GenBank/DDBJ whole genome shotgun (WGS) entry which is preliminary data.</text>
</comment>
<feature type="chain" id="PRO_5045870579" description="Lipoprotein" evidence="1">
    <location>
        <begin position="26"/>
        <end position="172"/>
    </location>
</feature>
<organism evidence="2 3">
    <name type="scientific">Variovorax defluvii</name>
    <dbReference type="NCBI Taxonomy" id="913761"/>
    <lineage>
        <taxon>Bacteria</taxon>
        <taxon>Pseudomonadati</taxon>
        <taxon>Pseudomonadota</taxon>
        <taxon>Betaproteobacteria</taxon>
        <taxon>Burkholderiales</taxon>
        <taxon>Comamonadaceae</taxon>
        <taxon>Variovorax</taxon>
    </lineage>
</organism>
<evidence type="ECO:0008006" key="4">
    <source>
        <dbReference type="Google" id="ProtNLM"/>
    </source>
</evidence>
<accession>A0ABP8I4M6</accession>